<dbReference type="EMBL" id="QURB01000002">
    <property type="protein sequence ID" value="RFC54940.1"/>
    <property type="molecule type" value="Genomic_DNA"/>
</dbReference>
<reference evidence="1 2" key="1">
    <citation type="submission" date="2018-08" db="EMBL/GenBank/DDBJ databases">
        <title>The draft genome squence of Brumimicrobium sp. N62.</title>
        <authorList>
            <person name="Du Z.-J."/>
            <person name="Luo H.-R."/>
        </authorList>
    </citation>
    <scope>NUCLEOTIDE SEQUENCE [LARGE SCALE GENOMIC DNA]</scope>
    <source>
        <strain evidence="1 2">N62</strain>
    </source>
</reference>
<sequence>MISNDRIENYFFLRKKMFRINKTVSGLNKTVLQKWDKATFFDDCPKEKIKEVIVYENPKELPEEMLLPYISFLESKVYKSNDLMFTKD</sequence>
<evidence type="ECO:0000313" key="2">
    <source>
        <dbReference type="Proteomes" id="UP000257127"/>
    </source>
</evidence>
<organism evidence="1 2">
    <name type="scientific">Brumimicrobium aurantiacum</name>
    <dbReference type="NCBI Taxonomy" id="1737063"/>
    <lineage>
        <taxon>Bacteria</taxon>
        <taxon>Pseudomonadati</taxon>
        <taxon>Bacteroidota</taxon>
        <taxon>Flavobacteriia</taxon>
        <taxon>Flavobacteriales</taxon>
        <taxon>Crocinitomicaceae</taxon>
        <taxon>Brumimicrobium</taxon>
    </lineage>
</organism>
<name>A0A3E1EZE7_9FLAO</name>
<evidence type="ECO:0000313" key="1">
    <source>
        <dbReference type="EMBL" id="RFC54940.1"/>
    </source>
</evidence>
<dbReference type="Proteomes" id="UP000257127">
    <property type="component" value="Unassembled WGS sequence"/>
</dbReference>
<gene>
    <name evidence="1" type="ORF">DXU93_03725</name>
</gene>
<proteinExistence type="predicted"/>
<accession>A0A3E1EZE7</accession>
<dbReference type="OrthoDB" id="608366at2"/>
<dbReference type="RefSeq" id="WP_116879919.1">
    <property type="nucleotide sequence ID" value="NZ_QURB01000002.1"/>
</dbReference>
<comment type="caution">
    <text evidence="1">The sequence shown here is derived from an EMBL/GenBank/DDBJ whole genome shotgun (WGS) entry which is preliminary data.</text>
</comment>
<protein>
    <submittedName>
        <fullName evidence="1">Uncharacterized protein</fullName>
    </submittedName>
</protein>
<keyword evidence="2" id="KW-1185">Reference proteome</keyword>
<dbReference type="AlphaFoldDB" id="A0A3E1EZE7"/>